<protein>
    <recommendedName>
        <fullName evidence="1">Fibrinogen C-terminal domain-containing protein</fullName>
    </recommendedName>
</protein>
<name>A0AAN8JM75_PATCE</name>
<proteinExistence type="predicted"/>
<dbReference type="InterPro" id="IPR036056">
    <property type="entry name" value="Fibrinogen-like_C"/>
</dbReference>
<dbReference type="AlphaFoldDB" id="A0AAN8JM75"/>
<keyword evidence="3" id="KW-1185">Reference proteome</keyword>
<dbReference type="InterPro" id="IPR014716">
    <property type="entry name" value="Fibrinogen_a/b/g_C_1"/>
</dbReference>
<dbReference type="InterPro" id="IPR002181">
    <property type="entry name" value="Fibrinogen_a/b/g_C_dom"/>
</dbReference>
<accession>A0AAN8JM75</accession>
<evidence type="ECO:0000259" key="1">
    <source>
        <dbReference type="Pfam" id="PF00147"/>
    </source>
</evidence>
<organism evidence="2 3">
    <name type="scientific">Patella caerulea</name>
    <name type="common">Rayed Mediterranean limpet</name>
    <dbReference type="NCBI Taxonomy" id="87958"/>
    <lineage>
        <taxon>Eukaryota</taxon>
        <taxon>Metazoa</taxon>
        <taxon>Spiralia</taxon>
        <taxon>Lophotrochozoa</taxon>
        <taxon>Mollusca</taxon>
        <taxon>Gastropoda</taxon>
        <taxon>Patellogastropoda</taxon>
        <taxon>Patelloidea</taxon>
        <taxon>Patellidae</taxon>
        <taxon>Patella</taxon>
    </lineage>
</organism>
<sequence length="160" mass="18313">MKWGRRRIILRHFSPAYTLNRLWVQYVDGFDHGIAATWIGLEKLYWLSGIKTLDLYIQFQKRKAPDEYVKVVYVNFEIGDWSTNYQLLSAQMNDAKSDVNVTDCLSRLIGSSFSSYDMDPVWTVLLNMEVPGGIIAHATIPMAVEHGSMTRYFGSPLIGL</sequence>
<dbReference type="Pfam" id="PF00147">
    <property type="entry name" value="Fibrinogen_C"/>
    <property type="match status" value="1"/>
</dbReference>
<reference evidence="2 3" key="1">
    <citation type="submission" date="2024-01" db="EMBL/GenBank/DDBJ databases">
        <title>The genome of the rayed Mediterranean limpet Patella caerulea (Linnaeus, 1758).</title>
        <authorList>
            <person name="Anh-Thu Weber A."/>
            <person name="Halstead-Nussloch G."/>
        </authorList>
    </citation>
    <scope>NUCLEOTIDE SEQUENCE [LARGE SCALE GENOMIC DNA]</scope>
    <source>
        <strain evidence="2">AATW-2023a</strain>
        <tissue evidence="2">Whole specimen</tissue>
    </source>
</reference>
<dbReference type="EMBL" id="JAZGQO010000008">
    <property type="protein sequence ID" value="KAK6180542.1"/>
    <property type="molecule type" value="Genomic_DNA"/>
</dbReference>
<gene>
    <name evidence="2" type="ORF">SNE40_012676</name>
</gene>
<comment type="caution">
    <text evidence="2">The sequence shown here is derived from an EMBL/GenBank/DDBJ whole genome shotgun (WGS) entry which is preliminary data.</text>
</comment>
<dbReference type="Proteomes" id="UP001347796">
    <property type="component" value="Unassembled WGS sequence"/>
</dbReference>
<dbReference type="Gene3D" id="3.90.215.10">
    <property type="entry name" value="Gamma Fibrinogen, chain A, domain 1"/>
    <property type="match status" value="1"/>
</dbReference>
<evidence type="ECO:0000313" key="3">
    <source>
        <dbReference type="Proteomes" id="UP001347796"/>
    </source>
</evidence>
<evidence type="ECO:0000313" key="2">
    <source>
        <dbReference type="EMBL" id="KAK6180542.1"/>
    </source>
</evidence>
<feature type="domain" description="Fibrinogen C-terminal" evidence="1">
    <location>
        <begin position="17"/>
        <end position="120"/>
    </location>
</feature>
<dbReference type="SUPFAM" id="SSF56496">
    <property type="entry name" value="Fibrinogen C-terminal domain-like"/>
    <property type="match status" value="1"/>
</dbReference>